<sequence>MRYQCLAKHRFLGSIVLLAVTACEPDKSDKAQDQPFNPSADIHSNAGITEPRMVETRTDLNDDKQLSNSWKSRMHSELQRYQMEQPDAYQHLLNLQPRKTRARKFRFIDNRFKDPESTAVLLYRLAEQKNTPEVREALVEAMSRTNGQYEDALLDLIAKEPSPKVKGRLITASRRSKPSVAKQAVLLGLRDSSSFVKASAARTAAKIPADSDITDQLIRLLDDSEVKTQIAVIRSIRVLKPTDAREKLLRLTHSPNSTIRLEALYSITQIAPHLLDQVSHLERDKVLEVSRAAMRLRSSMPHTDR</sequence>
<keyword evidence="2" id="KW-1185">Reference proteome</keyword>
<dbReference type="SUPFAM" id="SSF48371">
    <property type="entry name" value="ARM repeat"/>
    <property type="match status" value="1"/>
</dbReference>
<dbReference type="Gene3D" id="1.25.10.10">
    <property type="entry name" value="Leucine-rich Repeat Variant"/>
    <property type="match status" value="1"/>
</dbReference>
<evidence type="ECO:0000313" key="2">
    <source>
        <dbReference type="Proteomes" id="UP000192907"/>
    </source>
</evidence>
<protein>
    <recommendedName>
        <fullName evidence="3">HEAT repeat-containing protein</fullName>
    </recommendedName>
</protein>
<proteinExistence type="predicted"/>
<evidence type="ECO:0008006" key="3">
    <source>
        <dbReference type="Google" id="ProtNLM"/>
    </source>
</evidence>
<dbReference type="InterPro" id="IPR016024">
    <property type="entry name" value="ARM-type_fold"/>
</dbReference>
<reference evidence="2" key="1">
    <citation type="submission" date="2017-04" db="EMBL/GenBank/DDBJ databases">
        <authorList>
            <person name="Varghese N."/>
            <person name="Submissions S."/>
        </authorList>
    </citation>
    <scope>NUCLEOTIDE SEQUENCE [LARGE SCALE GENOMIC DNA]</scope>
    <source>
        <strain evidence="2">RKEM611</strain>
    </source>
</reference>
<evidence type="ECO:0000313" key="1">
    <source>
        <dbReference type="EMBL" id="SMF48888.1"/>
    </source>
</evidence>
<organism evidence="1 2">
    <name type="scientific">Pseudobacteriovorax antillogorgiicola</name>
    <dbReference type="NCBI Taxonomy" id="1513793"/>
    <lineage>
        <taxon>Bacteria</taxon>
        <taxon>Pseudomonadati</taxon>
        <taxon>Bdellovibrionota</taxon>
        <taxon>Oligoflexia</taxon>
        <taxon>Oligoflexales</taxon>
        <taxon>Pseudobacteriovoracaceae</taxon>
        <taxon>Pseudobacteriovorax</taxon>
    </lineage>
</organism>
<dbReference type="AlphaFoldDB" id="A0A1Y6CD24"/>
<dbReference type="STRING" id="1513793.SAMN06296036_11511"/>
<dbReference type="RefSeq" id="WP_132319624.1">
    <property type="nucleotide sequence ID" value="NZ_FWZT01000015.1"/>
</dbReference>
<gene>
    <name evidence="1" type="ORF">SAMN06296036_11511</name>
</gene>
<dbReference type="EMBL" id="FWZT01000015">
    <property type="protein sequence ID" value="SMF48888.1"/>
    <property type="molecule type" value="Genomic_DNA"/>
</dbReference>
<dbReference type="Proteomes" id="UP000192907">
    <property type="component" value="Unassembled WGS sequence"/>
</dbReference>
<name>A0A1Y6CD24_9BACT</name>
<dbReference type="InterPro" id="IPR011989">
    <property type="entry name" value="ARM-like"/>
</dbReference>
<accession>A0A1Y6CD24</accession>
<dbReference type="PROSITE" id="PS51257">
    <property type="entry name" value="PROKAR_LIPOPROTEIN"/>
    <property type="match status" value="1"/>
</dbReference>